<dbReference type="Gene3D" id="2.60.120.380">
    <property type="match status" value="1"/>
</dbReference>
<protein>
    <submittedName>
        <fullName evidence="3">Putative secreted protein (Por secretion system target)</fullName>
    </submittedName>
</protein>
<dbReference type="OrthoDB" id="869215at2"/>
<gene>
    <name evidence="3" type="ORF">EDB95_4663</name>
</gene>
<feature type="domain" description="T9SS-like galactose binding" evidence="2">
    <location>
        <begin position="671"/>
        <end position="783"/>
    </location>
</feature>
<sequence length="1153" mass="122521">MHKKVLLFAWTLLCLLQVEPGIGQSAKPVNDECTGAINIPTNGSTSDSLYTLFRATLSMTPCTGTAARDIWFKFTATSTLHKIWTQATDSLPVVVQVFQGSCGSLTSLICDNHANGEAEVAHLTVGDTYYYRVYLAGGNIAQPDIKTFVMTETPSPNDEVTEAKSIKTDTLYHASLYGSTQSLPSCNNTGSLADDIWFSFVPKTKEARVVLTPPAAGNYVFQVFSGTPGNLTSLACVADTSSLITGLTPGSTYYIRVYASVSYAIPYYYPFGLEVKSILPPVNDECTGAISISTGGTSYDSLHTLEGATLSMPACTGTAASDIWFTFTATGTRHKIWATATDSLPVVVQVFQGSCGSLTSLACDSHANGEVELSSLTVGTRYYYRVYLAGGNTAMPDIKTYVTAVAPPSNDEATGAKAIKTDTLYHFTLAGATQSQPPCADYGNLADDIWYSFVPTTNTAKIILTPPTSVPAYYVFQVFSGTPGSLTSLACIADTSLKGADSTILSGLTPGSAYYIRVYNSLDNGSVLTPFGLEVKPIVPPVNDECTGAINIPPGGSTYDSLYTLAGATLSMPACTGSAARDVWFKFTATTSTLHKIGVQATDSLPVVVQVFQGSCGNLTSLSCNSYPNGQVELKNLTAGATYYYRVYLAGGNTAETNIKTTVSSMALATNDEVTGARAIKTDTLYRSSLLGATQSMSPCYSTGNLADDIWFSFVPTTNRTRIILTPSTLGTAQYVFQVFSGTPGNLTSLACVADTSFRLADSVIFHNLTIGSTYYIRVYNSIDFGSALYPFGLEVKAMVSPVNDECTGAINIPANNTVNDSLYTLAGATLSMPACTSTAYSDIWFKFTATATRHIVHAVASNSHPTVVQVFKGSCGSLTSLYCFNYSNGDANLVNLVPGTTYYYRVYLAGGDSTETFINTSVTTPGSAPSNDEVTGAKSLVIDSTYSLVLGAATQSMPPCNNSGNEADDVWYSFVATANTLGIALVPNNASFDYAFQVFSGTPGQLTSLLCFENPGTENATIGGLTTGQTYYMRVYNNDGLSSNLFGFSLKILSDVGTVVASMPDAAASDSAVSVPGTTAFVYPNPAHDYIYVKRTGTGMPVFSIVDMTGRTYLTGRLLNPVINISRLPTGCYVLVIRDMDMVRKSILFIKE</sequence>
<feature type="domain" description="T9SS-like galactose binding" evidence="2">
    <location>
        <begin position="410"/>
        <end position="524"/>
    </location>
</feature>
<feature type="domain" description="T9SS-like galactose binding" evidence="2">
    <location>
        <begin position="804"/>
        <end position="908"/>
    </location>
</feature>
<feature type="domain" description="T9SS-like galactose binding" evidence="2">
    <location>
        <begin position="543"/>
        <end position="652"/>
    </location>
</feature>
<proteinExistence type="predicted"/>
<feature type="domain" description="T9SS-like galactose binding" evidence="2">
    <location>
        <begin position="932"/>
        <end position="1043"/>
    </location>
</feature>
<feature type="domain" description="T9SS-like galactose binding" evidence="2">
    <location>
        <begin position="157"/>
        <end position="264"/>
    </location>
</feature>
<evidence type="ECO:0000313" key="4">
    <source>
        <dbReference type="Proteomes" id="UP000294498"/>
    </source>
</evidence>
<dbReference type="EMBL" id="SODV01000002">
    <property type="protein sequence ID" value="TDW96827.1"/>
    <property type="molecule type" value="Genomic_DNA"/>
</dbReference>
<evidence type="ECO:0000313" key="3">
    <source>
        <dbReference type="EMBL" id="TDW96827.1"/>
    </source>
</evidence>
<dbReference type="Pfam" id="PF18962">
    <property type="entry name" value="Por_Secre_tail"/>
    <property type="match status" value="1"/>
</dbReference>
<comment type="caution">
    <text evidence="3">The sequence shown here is derived from an EMBL/GenBank/DDBJ whole genome shotgun (WGS) entry which is preliminary data.</text>
</comment>
<evidence type="ECO:0000259" key="1">
    <source>
        <dbReference type="Pfam" id="PF18962"/>
    </source>
</evidence>
<feature type="domain" description="Secretion system C-terminal sorting" evidence="1">
    <location>
        <begin position="1083"/>
        <end position="1142"/>
    </location>
</feature>
<feature type="domain" description="T9SS-like galactose binding" evidence="2">
    <location>
        <begin position="283"/>
        <end position="388"/>
    </location>
</feature>
<feature type="domain" description="T9SS-like galactose binding" evidence="2">
    <location>
        <begin position="30"/>
        <end position="135"/>
    </location>
</feature>
<dbReference type="RefSeq" id="WP_133997957.1">
    <property type="nucleotide sequence ID" value="NZ_SODV01000002.1"/>
</dbReference>
<name>A0A4R8DH55_9BACT</name>
<accession>A0A4R8DH55</accession>
<dbReference type="Proteomes" id="UP000294498">
    <property type="component" value="Unassembled WGS sequence"/>
</dbReference>
<evidence type="ECO:0000259" key="2">
    <source>
        <dbReference type="Pfam" id="PF23759"/>
    </source>
</evidence>
<dbReference type="Pfam" id="PF23759">
    <property type="entry name" value="GBD_T9SS_assoc"/>
    <property type="match status" value="8"/>
</dbReference>
<dbReference type="InterPro" id="IPR056600">
    <property type="entry name" value="GBD_T9SS_assoc"/>
</dbReference>
<reference evidence="3 4" key="1">
    <citation type="submission" date="2019-03" db="EMBL/GenBank/DDBJ databases">
        <title>Genomic Encyclopedia of Type Strains, Phase IV (KMG-IV): sequencing the most valuable type-strain genomes for metagenomic binning, comparative biology and taxonomic classification.</title>
        <authorList>
            <person name="Goeker M."/>
        </authorList>
    </citation>
    <scope>NUCLEOTIDE SEQUENCE [LARGE SCALE GENOMIC DNA]</scope>
    <source>
        <strain evidence="3 4">DSM 100059</strain>
    </source>
</reference>
<dbReference type="InterPro" id="IPR026444">
    <property type="entry name" value="Secre_tail"/>
</dbReference>
<keyword evidence="4" id="KW-1185">Reference proteome</keyword>
<dbReference type="AlphaFoldDB" id="A0A4R8DH55"/>
<organism evidence="3 4">
    <name type="scientific">Dinghuibacter silviterrae</name>
    <dbReference type="NCBI Taxonomy" id="1539049"/>
    <lineage>
        <taxon>Bacteria</taxon>
        <taxon>Pseudomonadati</taxon>
        <taxon>Bacteroidota</taxon>
        <taxon>Chitinophagia</taxon>
        <taxon>Chitinophagales</taxon>
        <taxon>Chitinophagaceae</taxon>
        <taxon>Dinghuibacter</taxon>
    </lineage>
</organism>